<dbReference type="Proteomes" id="UP001148313">
    <property type="component" value="Unassembled WGS sequence"/>
</dbReference>
<reference evidence="5" key="1">
    <citation type="submission" date="2022-11" db="EMBL/GenBank/DDBJ databases">
        <title>Hoeflea poritis sp. nov., isolated from scleractinian coral Porites lutea.</title>
        <authorList>
            <person name="Zhang G."/>
            <person name="Wei Q."/>
            <person name="Cai L."/>
        </authorList>
    </citation>
    <scope>NUCLEOTIDE SEQUENCE</scope>
    <source>
        <strain evidence="5">E7-10</strain>
    </source>
</reference>
<dbReference type="InterPro" id="IPR015590">
    <property type="entry name" value="Aldehyde_DH_dom"/>
</dbReference>
<dbReference type="PANTHER" id="PTHR11699">
    <property type="entry name" value="ALDEHYDE DEHYDROGENASE-RELATED"/>
    <property type="match status" value="1"/>
</dbReference>
<keyword evidence="6" id="KW-1185">Reference proteome</keyword>
<accession>A0ABT4VPD2</accession>
<evidence type="ECO:0000313" key="6">
    <source>
        <dbReference type="Proteomes" id="UP001148313"/>
    </source>
</evidence>
<feature type="active site" evidence="2">
    <location>
        <position position="259"/>
    </location>
</feature>
<dbReference type="InterPro" id="IPR016161">
    <property type="entry name" value="Ald_DH/histidinol_DH"/>
</dbReference>
<evidence type="ECO:0000256" key="1">
    <source>
        <dbReference type="ARBA" id="ARBA00023002"/>
    </source>
</evidence>
<dbReference type="InterPro" id="IPR016163">
    <property type="entry name" value="Ald_DH_C"/>
</dbReference>
<gene>
    <name evidence="5" type="ORF">OOZ53_10970</name>
</gene>
<evidence type="ECO:0000259" key="4">
    <source>
        <dbReference type="Pfam" id="PF00171"/>
    </source>
</evidence>
<dbReference type="RefSeq" id="WP_271089570.1">
    <property type="nucleotide sequence ID" value="NZ_JAPJZH010000006.1"/>
</dbReference>
<comment type="caution">
    <text evidence="5">The sequence shown here is derived from an EMBL/GenBank/DDBJ whole genome shotgun (WGS) entry which is preliminary data.</text>
</comment>
<evidence type="ECO:0000313" key="5">
    <source>
        <dbReference type="EMBL" id="MDA4845873.1"/>
    </source>
</evidence>
<feature type="domain" description="Aldehyde dehydrogenase" evidence="4">
    <location>
        <begin position="22"/>
        <end position="483"/>
    </location>
</feature>
<dbReference type="InterPro" id="IPR016162">
    <property type="entry name" value="Ald_DH_N"/>
</dbReference>
<evidence type="ECO:0000256" key="2">
    <source>
        <dbReference type="PROSITE-ProRule" id="PRU10007"/>
    </source>
</evidence>
<keyword evidence="1 3" id="KW-0560">Oxidoreductase</keyword>
<sequence>MSSKLSLPNEPRANGFFVDGVWNSGSDYKRLDRVSPGHGAVVSSVTLCTAEDTDKAVAAARTAFEGFWSETPGAERGRILLKAAQGIRAQLDEMAYWETLETGKPISQSKAEIEAAADHYEAAAGMARLITGETHNAYGEGMIGLVTKQPIGVVGLITPWNFPFIVLAERLPFILAAGCCVVLKPSEMTSTTSLMFADILAEAGLPNGVYNVVTGVGPEVGEALSNHVDVDMISFTGSTAVGERVLEASKSNLKKVGLELGGKNPQIVFADANLDDAADGIVFGMCFNAGQCCVSGSRLIVEASAADALKAKILDKLSKVKLGDPLDPETQMGAIVSPQHFNKILGYVEKGTAEGANLEIGGTSAEVSGGEFILPTVFSGVEADMAVARDEIFGPVLSIMTFETADEAINMALDTEYGLAASVWSKNIDKAIGVIRKMRAGRCWVNTTIVGGPEQPMGGFKRSGTGRECGMMGVEEYMETKSIHVVLGDREHWVN</sequence>
<dbReference type="Gene3D" id="3.40.605.10">
    <property type="entry name" value="Aldehyde Dehydrogenase, Chain A, domain 1"/>
    <property type="match status" value="1"/>
</dbReference>
<organism evidence="5 6">
    <name type="scientific">Hoeflea poritis</name>
    <dbReference type="NCBI Taxonomy" id="2993659"/>
    <lineage>
        <taxon>Bacteria</taxon>
        <taxon>Pseudomonadati</taxon>
        <taxon>Pseudomonadota</taxon>
        <taxon>Alphaproteobacteria</taxon>
        <taxon>Hyphomicrobiales</taxon>
        <taxon>Rhizobiaceae</taxon>
        <taxon>Hoeflea</taxon>
    </lineage>
</organism>
<dbReference type="Pfam" id="PF00171">
    <property type="entry name" value="Aldedh"/>
    <property type="match status" value="1"/>
</dbReference>
<dbReference type="SUPFAM" id="SSF53720">
    <property type="entry name" value="ALDH-like"/>
    <property type="match status" value="1"/>
</dbReference>
<comment type="similarity">
    <text evidence="3">Belongs to the aldehyde dehydrogenase family.</text>
</comment>
<name>A0ABT4VPD2_9HYPH</name>
<protein>
    <submittedName>
        <fullName evidence="5">Aldehyde dehydrogenase family protein</fullName>
    </submittedName>
</protein>
<dbReference type="Gene3D" id="3.40.309.10">
    <property type="entry name" value="Aldehyde Dehydrogenase, Chain A, domain 2"/>
    <property type="match status" value="1"/>
</dbReference>
<dbReference type="InterPro" id="IPR029510">
    <property type="entry name" value="Ald_DH_CS_GLU"/>
</dbReference>
<dbReference type="EMBL" id="JAPJZH010000006">
    <property type="protein sequence ID" value="MDA4845873.1"/>
    <property type="molecule type" value="Genomic_DNA"/>
</dbReference>
<evidence type="ECO:0000256" key="3">
    <source>
        <dbReference type="RuleBase" id="RU003345"/>
    </source>
</evidence>
<dbReference type="PROSITE" id="PS00687">
    <property type="entry name" value="ALDEHYDE_DEHYDR_GLU"/>
    <property type="match status" value="1"/>
</dbReference>
<proteinExistence type="inferred from homology"/>